<organism evidence="8 9">
    <name type="scientific">Sphagnum jensenii</name>
    <dbReference type="NCBI Taxonomy" id="128206"/>
    <lineage>
        <taxon>Eukaryota</taxon>
        <taxon>Viridiplantae</taxon>
        <taxon>Streptophyta</taxon>
        <taxon>Embryophyta</taxon>
        <taxon>Bryophyta</taxon>
        <taxon>Sphagnophytina</taxon>
        <taxon>Sphagnopsida</taxon>
        <taxon>Sphagnales</taxon>
        <taxon>Sphagnaceae</taxon>
        <taxon>Sphagnum</taxon>
    </lineage>
</organism>
<comment type="similarity">
    <text evidence="6">Belongs to the peptidase M48 family.</text>
</comment>
<evidence type="ECO:0000256" key="5">
    <source>
        <dbReference type="ARBA" id="ARBA00023049"/>
    </source>
</evidence>
<reference evidence="8" key="1">
    <citation type="submission" date="2024-02" db="EMBL/GenBank/DDBJ databases">
        <authorList>
            <consortium name="ELIXIR-Norway"/>
            <consortium name="Elixir Norway"/>
        </authorList>
    </citation>
    <scope>NUCLEOTIDE SEQUENCE</scope>
</reference>
<evidence type="ECO:0000256" key="4">
    <source>
        <dbReference type="ARBA" id="ARBA00022833"/>
    </source>
</evidence>
<evidence type="ECO:0000256" key="3">
    <source>
        <dbReference type="ARBA" id="ARBA00022801"/>
    </source>
</evidence>
<dbReference type="Pfam" id="PF01435">
    <property type="entry name" value="Peptidase_M48"/>
    <property type="match status" value="1"/>
</dbReference>
<sequence>MLEINIVDIEDPLHEIVRSGGAFLMVPVDGDDPAIFICRRFADALTQDELRAVVAHEEGHYVADHLNAVGSGIHTNQEFEFAADDYAVEKMGSAKDLLSAIYKTAEFTMNVVLPETLGDDWDDEVRAVARELTDAVLNPRIDRLKARLHSESQT</sequence>
<comment type="caution">
    <text evidence="8">The sequence shown here is derived from an EMBL/GenBank/DDBJ whole genome shotgun (WGS) entry which is preliminary data.</text>
</comment>
<accession>A0ABP0VJW8</accession>
<dbReference type="Gene3D" id="3.30.2010.10">
    <property type="entry name" value="Metalloproteases ('zincins'), catalytic domain"/>
    <property type="match status" value="1"/>
</dbReference>
<evidence type="ECO:0000256" key="6">
    <source>
        <dbReference type="RuleBase" id="RU003983"/>
    </source>
</evidence>
<evidence type="ECO:0000313" key="9">
    <source>
        <dbReference type="Proteomes" id="UP001497444"/>
    </source>
</evidence>
<keyword evidence="9" id="KW-1185">Reference proteome</keyword>
<keyword evidence="5 6" id="KW-0482">Metalloprotease</keyword>
<evidence type="ECO:0000256" key="1">
    <source>
        <dbReference type="ARBA" id="ARBA00022670"/>
    </source>
</evidence>
<dbReference type="EMBL" id="CAXAQS010000993">
    <property type="protein sequence ID" value="CAK9254171.1"/>
    <property type="molecule type" value="Genomic_DNA"/>
</dbReference>
<keyword evidence="2" id="KW-0479">Metal-binding</keyword>
<evidence type="ECO:0000313" key="8">
    <source>
        <dbReference type="EMBL" id="CAK9254171.1"/>
    </source>
</evidence>
<keyword evidence="4 6" id="KW-0862">Zinc</keyword>
<keyword evidence="3 6" id="KW-0378">Hydrolase</keyword>
<dbReference type="Proteomes" id="UP001497444">
    <property type="component" value="Unassembled WGS sequence"/>
</dbReference>
<proteinExistence type="inferred from homology"/>
<evidence type="ECO:0000256" key="2">
    <source>
        <dbReference type="ARBA" id="ARBA00022723"/>
    </source>
</evidence>
<comment type="cofactor">
    <cofactor evidence="6">
        <name>Zn(2+)</name>
        <dbReference type="ChEBI" id="CHEBI:29105"/>
    </cofactor>
    <text evidence="6">Binds 1 zinc ion per subunit.</text>
</comment>
<dbReference type="InterPro" id="IPR001915">
    <property type="entry name" value="Peptidase_M48"/>
</dbReference>
<feature type="domain" description="Peptidase M48" evidence="7">
    <location>
        <begin position="34"/>
        <end position="67"/>
    </location>
</feature>
<protein>
    <recommendedName>
        <fullName evidence="7">Peptidase M48 domain-containing protein</fullName>
    </recommendedName>
</protein>
<keyword evidence="1 6" id="KW-0645">Protease</keyword>
<name>A0ABP0VJW8_9BRYO</name>
<evidence type="ECO:0000259" key="7">
    <source>
        <dbReference type="Pfam" id="PF01435"/>
    </source>
</evidence>
<gene>
    <name evidence="8" type="ORF">CSSPJE1EN1_LOCUS29549</name>
</gene>